<evidence type="ECO:0000256" key="2">
    <source>
        <dbReference type="ARBA" id="ARBA00023274"/>
    </source>
</evidence>
<keyword evidence="1 4" id="KW-0689">Ribosomal protein</keyword>
<dbReference type="Gene3D" id="3.30.1320.10">
    <property type="match status" value="1"/>
</dbReference>
<dbReference type="GO" id="GO:1990904">
    <property type="term" value="C:ribonucleoprotein complex"/>
    <property type="evidence" value="ECO:0007669"/>
    <property type="project" value="UniProtKB-KW"/>
</dbReference>
<evidence type="ECO:0000313" key="4">
    <source>
        <dbReference type="EMBL" id="OGH61882.1"/>
    </source>
</evidence>
<accession>A0A1F6LR60</accession>
<dbReference type="EMBL" id="MFPV01000032">
    <property type="protein sequence ID" value="OGH61882.1"/>
    <property type="molecule type" value="Genomic_DNA"/>
</dbReference>
<sequence length="99" mass="11312">MLSLKLSRVGKKKQPQYRLIVTEQSRDPWGKSEIIGHYNPMVNPKIFTVDADRLATLMKNGVRLTTTVNNLLINFGHIKGEKMQKVHISKKRAAKAEKK</sequence>
<protein>
    <recommendedName>
        <fullName evidence="3">30S ribosomal protein S16</fullName>
    </recommendedName>
</protein>
<gene>
    <name evidence="4" type="ORF">A2848_02345</name>
</gene>
<dbReference type="GO" id="GO:0003735">
    <property type="term" value="F:structural constituent of ribosome"/>
    <property type="evidence" value="ECO:0007669"/>
    <property type="project" value="InterPro"/>
</dbReference>
<keyword evidence="2" id="KW-0687">Ribonucleoprotein</keyword>
<evidence type="ECO:0000256" key="3">
    <source>
        <dbReference type="ARBA" id="ARBA00035310"/>
    </source>
</evidence>
<dbReference type="Proteomes" id="UP000176329">
    <property type="component" value="Unassembled WGS sequence"/>
</dbReference>
<dbReference type="InterPro" id="IPR020592">
    <property type="entry name" value="Ribosomal_bS16_CS"/>
</dbReference>
<comment type="caution">
    <text evidence="4">The sequence shown here is derived from an EMBL/GenBank/DDBJ whole genome shotgun (WGS) entry which is preliminary data.</text>
</comment>
<dbReference type="GO" id="GO:0005840">
    <property type="term" value="C:ribosome"/>
    <property type="evidence" value="ECO:0007669"/>
    <property type="project" value="UniProtKB-KW"/>
</dbReference>
<proteinExistence type="predicted"/>
<dbReference type="AlphaFoldDB" id="A0A1F6LR60"/>
<dbReference type="InterPro" id="IPR000307">
    <property type="entry name" value="Ribosomal_bS16"/>
</dbReference>
<dbReference type="NCBIfam" id="TIGR00002">
    <property type="entry name" value="S16"/>
    <property type="match status" value="1"/>
</dbReference>
<dbReference type="GO" id="GO:0006412">
    <property type="term" value="P:translation"/>
    <property type="evidence" value="ECO:0007669"/>
    <property type="project" value="InterPro"/>
</dbReference>
<name>A0A1F6LR60_9BACT</name>
<dbReference type="InterPro" id="IPR023803">
    <property type="entry name" value="Ribosomal_bS16_dom_sf"/>
</dbReference>
<dbReference type="GO" id="GO:0005737">
    <property type="term" value="C:cytoplasm"/>
    <property type="evidence" value="ECO:0007669"/>
    <property type="project" value="UniProtKB-ARBA"/>
</dbReference>
<dbReference type="PROSITE" id="PS00732">
    <property type="entry name" value="RIBOSOMAL_S16"/>
    <property type="match status" value="1"/>
</dbReference>
<organism evidence="4 5">
    <name type="scientific">Candidatus Magasanikbacteria bacterium RIFCSPHIGHO2_01_FULL_50_8</name>
    <dbReference type="NCBI Taxonomy" id="1798674"/>
    <lineage>
        <taxon>Bacteria</taxon>
        <taxon>Candidatus Magasanikiibacteriota</taxon>
    </lineage>
</organism>
<evidence type="ECO:0000256" key="1">
    <source>
        <dbReference type="ARBA" id="ARBA00022980"/>
    </source>
</evidence>
<dbReference type="Pfam" id="PF00886">
    <property type="entry name" value="Ribosomal_S16"/>
    <property type="match status" value="1"/>
</dbReference>
<evidence type="ECO:0000313" key="5">
    <source>
        <dbReference type="Proteomes" id="UP000176329"/>
    </source>
</evidence>
<reference evidence="4 5" key="1">
    <citation type="journal article" date="2016" name="Nat. Commun.">
        <title>Thousands of microbial genomes shed light on interconnected biogeochemical processes in an aquifer system.</title>
        <authorList>
            <person name="Anantharaman K."/>
            <person name="Brown C.T."/>
            <person name="Hug L.A."/>
            <person name="Sharon I."/>
            <person name="Castelle C.J."/>
            <person name="Probst A.J."/>
            <person name="Thomas B.C."/>
            <person name="Singh A."/>
            <person name="Wilkins M.J."/>
            <person name="Karaoz U."/>
            <person name="Brodie E.L."/>
            <person name="Williams K.H."/>
            <person name="Hubbard S.S."/>
            <person name="Banfield J.F."/>
        </authorList>
    </citation>
    <scope>NUCLEOTIDE SEQUENCE [LARGE SCALE GENOMIC DNA]</scope>
</reference>
<dbReference type="SUPFAM" id="SSF54565">
    <property type="entry name" value="Ribosomal protein S16"/>
    <property type="match status" value="1"/>
</dbReference>